<comment type="caution">
    <text evidence="2">The sequence shown here is derived from an EMBL/GenBank/DDBJ whole genome shotgun (WGS) entry which is preliminary data.</text>
</comment>
<evidence type="ECO:0000313" key="2">
    <source>
        <dbReference type="EMBL" id="MDP4300479.1"/>
    </source>
</evidence>
<dbReference type="Gene3D" id="1.20.120.520">
    <property type="entry name" value="nmb1532 protein domain like"/>
    <property type="match status" value="1"/>
</dbReference>
<name>A0ABT9G1W9_LEPDI</name>
<dbReference type="Pfam" id="PF01814">
    <property type="entry name" value="Hemerythrin"/>
    <property type="match status" value="1"/>
</dbReference>
<accession>A0ABT9G1W9</accession>
<protein>
    <submittedName>
        <fullName evidence="2">Hemerythrin domain-containing protein</fullName>
    </submittedName>
</protein>
<dbReference type="EMBL" id="JAUZEE010000003">
    <property type="protein sequence ID" value="MDP4300479.1"/>
    <property type="molecule type" value="Genomic_DNA"/>
</dbReference>
<sequence>MSTVPASLHPSPAAGYDSPYEMLTSCHERVERMLGLLERLSEHVTRHGADTNARSAAADLLRYFDLAAPHHHEDEERHVLPRLEAHGHAALAERLRGEHRRMDQQWRALRPLLVTLTEGHAPAQGLHDVAGFAALYRVHIAVEEDEAYPLTRPGLDAAALQAMGDEMARRRGVR</sequence>
<organism evidence="2 3">
    <name type="scientific">Leptothrix discophora</name>
    <dbReference type="NCBI Taxonomy" id="89"/>
    <lineage>
        <taxon>Bacteria</taxon>
        <taxon>Pseudomonadati</taxon>
        <taxon>Pseudomonadota</taxon>
        <taxon>Betaproteobacteria</taxon>
        <taxon>Burkholderiales</taxon>
        <taxon>Sphaerotilaceae</taxon>
        <taxon>Leptothrix</taxon>
    </lineage>
</organism>
<reference evidence="2 3" key="1">
    <citation type="submission" date="2023-08" db="EMBL/GenBank/DDBJ databases">
        <authorList>
            <person name="Roldan D.M."/>
            <person name="Menes R.J."/>
        </authorList>
    </citation>
    <scope>NUCLEOTIDE SEQUENCE [LARGE SCALE GENOMIC DNA]</scope>
    <source>
        <strain evidence="2 3">CCM 2812</strain>
    </source>
</reference>
<evidence type="ECO:0000259" key="1">
    <source>
        <dbReference type="Pfam" id="PF01814"/>
    </source>
</evidence>
<dbReference type="CDD" id="cd12108">
    <property type="entry name" value="Hr-like"/>
    <property type="match status" value="1"/>
</dbReference>
<dbReference type="InterPro" id="IPR012312">
    <property type="entry name" value="Hemerythrin-like"/>
</dbReference>
<keyword evidence="3" id="KW-1185">Reference proteome</keyword>
<gene>
    <name evidence="2" type="ORF">Q8X39_07510</name>
</gene>
<dbReference type="RefSeq" id="WP_305749030.1">
    <property type="nucleotide sequence ID" value="NZ_JAUZEE010000003.1"/>
</dbReference>
<proteinExistence type="predicted"/>
<dbReference type="Proteomes" id="UP001235760">
    <property type="component" value="Unassembled WGS sequence"/>
</dbReference>
<feature type="domain" description="Hemerythrin-like" evidence="1">
    <location>
        <begin position="19"/>
        <end position="150"/>
    </location>
</feature>
<evidence type="ECO:0000313" key="3">
    <source>
        <dbReference type="Proteomes" id="UP001235760"/>
    </source>
</evidence>